<keyword evidence="2" id="KW-0804">Transcription</keyword>
<comment type="caution">
    <text evidence="4">The sequence shown here is derived from an EMBL/GenBank/DDBJ whole genome shotgun (WGS) entry which is preliminary data.</text>
</comment>
<dbReference type="Proteomes" id="UP001203972">
    <property type="component" value="Unassembled WGS sequence"/>
</dbReference>
<dbReference type="Proteomes" id="UP000604383">
    <property type="component" value="Unassembled WGS sequence"/>
</dbReference>
<dbReference type="EMBL" id="WWTN01000031">
    <property type="protein sequence ID" value="MZH57214.1"/>
    <property type="molecule type" value="Genomic_DNA"/>
</dbReference>
<dbReference type="SMART" id="SM00420">
    <property type="entry name" value="HTH_DEOR"/>
    <property type="match status" value="1"/>
</dbReference>
<gene>
    <name evidence="4" type="ORF">CIAN88_17790</name>
    <name evidence="6" type="ORF">GT664_16045</name>
    <name evidence="5" type="ORF">MKC95_09415</name>
</gene>
<evidence type="ECO:0000256" key="1">
    <source>
        <dbReference type="ARBA" id="ARBA00023015"/>
    </source>
</evidence>
<dbReference type="InterPro" id="IPR014036">
    <property type="entry name" value="DeoR-like_C"/>
</dbReference>
<dbReference type="InterPro" id="IPR036388">
    <property type="entry name" value="WH-like_DNA-bd_sf"/>
</dbReference>
<dbReference type="InterPro" id="IPR001034">
    <property type="entry name" value="DeoR_HTH"/>
</dbReference>
<dbReference type="Gene3D" id="3.40.50.1360">
    <property type="match status" value="1"/>
</dbReference>
<dbReference type="AlphaFoldDB" id="A0A099I521"/>
<sequence>MLTKERFFRILELLDHKSFITIQELMEVLNASKSTVNRDLIELEKQGLIQRERGGAIKKEMPATLSSYRELPVMDKEHIHSAEKDMICAQAAAIVKDGDCVYVDSGTTPSYLIPYIAGKNIKLVTSSIYALRKLPASFPGELFLIGGKYDMRYDMSVGYLTTEHIRKFHFDHAFFSASGVELDSQEVLAIDFTISEVKSTVLQRSRSSHLLIDDSKLSIRALCTWAVLSDFQDVYINAFEAMREMELPQHFIICK</sequence>
<dbReference type="Proteomes" id="UP000030008">
    <property type="component" value="Unassembled WGS sequence"/>
</dbReference>
<protein>
    <submittedName>
        <fullName evidence="4">DeoR faimly transcriptional regulator</fullName>
    </submittedName>
    <submittedName>
        <fullName evidence="6">DeoR family transcriptional regulator</fullName>
    </submittedName>
    <submittedName>
        <fullName evidence="5">DeoR/GlpR family DNA-binding transcription regulator</fullName>
    </submittedName>
</protein>
<dbReference type="InterPro" id="IPR011991">
    <property type="entry name" value="ArsR-like_HTH"/>
</dbReference>
<dbReference type="RefSeq" id="WP_008818715.1">
    <property type="nucleotide sequence ID" value="NZ_AP025565.1"/>
</dbReference>
<organism evidence="4 7">
    <name type="scientific">Clostridium innocuum</name>
    <dbReference type="NCBI Taxonomy" id="1522"/>
    <lineage>
        <taxon>Bacteria</taxon>
        <taxon>Bacillati</taxon>
        <taxon>Bacillota</taxon>
        <taxon>Clostridia</taxon>
        <taxon>Eubacteriales</taxon>
        <taxon>Clostridiaceae</taxon>
        <taxon>Clostridium</taxon>
    </lineage>
</organism>
<dbReference type="PANTHER" id="PTHR30363">
    <property type="entry name" value="HTH-TYPE TRANSCRIPTIONAL REGULATOR SRLR-RELATED"/>
    <property type="match status" value="1"/>
</dbReference>
<dbReference type="InterPro" id="IPR037171">
    <property type="entry name" value="NagB/RpiA_transferase-like"/>
</dbReference>
<dbReference type="EMBL" id="JAKTMA010000014">
    <property type="protein sequence ID" value="MCR0232981.1"/>
    <property type="molecule type" value="Genomic_DNA"/>
</dbReference>
<dbReference type="PANTHER" id="PTHR30363:SF44">
    <property type="entry name" value="AGA OPERON TRANSCRIPTIONAL REPRESSOR-RELATED"/>
    <property type="match status" value="1"/>
</dbReference>
<dbReference type="EMBL" id="JQIF01000092">
    <property type="protein sequence ID" value="KGJ51953.1"/>
    <property type="molecule type" value="Genomic_DNA"/>
</dbReference>
<reference evidence="6" key="2">
    <citation type="journal article" date="2019" name="Nat. Med.">
        <title>A library of human gut bacterial isolates paired with longitudinal multiomics data enables mechanistic microbiome research.</title>
        <authorList>
            <person name="Poyet M."/>
            <person name="Groussin M."/>
            <person name="Gibbons S.M."/>
            <person name="Avila-Pacheco J."/>
            <person name="Jiang X."/>
            <person name="Kearney S.M."/>
            <person name="Perrotta A.R."/>
            <person name="Berdy B."/>
            <person name="Zhao S."/>
            <person name="Lieberman T.D."/>
            <person name="Swanson P.K."/>
            <person name="Smith M."/>
            <person name="Roesemann S."/>
            <person name="Alexander J.E."/>
            <person name="Rich S.A."/>
            <person name="Livny J."/>
            <person name="Vlamakis H."/>
            <person name="Clish C."/>
            <person name="Bullock K."/>
            <person name="Deik A."/>
            <person name="Scott J."/>
            <person name="Pierce K.A."/>
            <person name="Xavier R.J."/>
            <person name="Alm E.J."/>
        </authorList>
    </citation>
    <scope>NUCLEOTIDE SEQUENCE</scope>
    <source>
        <strain evidence="6">BIOML-A12</strain>
    </source>
</reference>
<keyword evidence="5" id="KW-0238">DNA-binding</keyword>
<evidence type="ECO:0000259" key="3">
    <source>
        <dbReference type="PROSITE" id="PS51000"/>
    </source>
</evidence>
<keyword evidence="1" id="KW-0805">Transcription regulation</keyword>
<dbReference type="SUPFAM" id="SSF100950">
    <property type="entry name" value="NagB/RpiA/CoA transferase-like"/>
    <property type="match status" value="1"/>
</dbReference>
<reference evidence="5" key="3">
    <citation type="journal article" date="2022" name="Clin. Infect. Dis.">
        <title>Association between Clostridium innocuum and antibiotic-associated diarrhea in adults and children: A cross-sectional study and comparative genomics analysis.</title>
        <authorList>
            <person name="Cherny K.E."/>
            <person name="Muscat E.B."/>
            <person name="Balaji A."/>
            <person name="Mukherjee J."/>
            <person name="Ozer E.A."/>
            <person name="Angarone M.P."/>
            <person name="Hauser A.R."/>
            <person name="Sichel J.S."/>
            <person name="Amponsah E."/>
            <person name="Kociolek L.K."/>
        </authorList>
    </citation>
    <scope>NUCLEOTIDE SEQUENCE</scope>
    <source>
        <strain evidence="5">NU1-AC-029v</strain>
    </source>
</reference>
<reference evidence="4 7" key="1">
    <citation type="submission" date="2014-08" db="EMBL/GenBank/DDBJ databases">
        <title>Clostridium innocuum, an unnegligible vancomycin-resistant pathogen causing extra-intestinal infections.</title>
        <authorList>
            <person name="Feng Y."/>
            <person name="Chiu C.-H."/>
        </authorList>
    </citation>
    <scope>NUCLEOTIDE SEQUENCE [LARGE SCALE GENOMIC DNA]</scope>
    <source>
        <strain evidence="4 7">AN88</strain>
    </source>
</reference>
<proteinExistence type="predicted"/>
<dbReference type="PROSITE" id="PS51000">
    <property type="entry name" value="HTH_DEOR_2"/>
    <property type="match status" value="1"/>
</dbReference>
<evidence type="ECO:0000256" key="2">
    <source>
        <dbReference type="ARBA" id="ARBA00023163"/>
    </source>
</evidence>
<dbReference type="GO" id="GO:0003677">
    <property type="term" value="F:DNA binding"/>
    <property type="evidence" value="ECO:0007669"/>
    <property type="project" value="UniProtKB-KW"/>
</dbReference>
<accession>A0A099I521</accession>
<dbReference type="Pfam" id="PF00455">
    <property type="entry name" value="DeoRC"/>
    <property type="match status" value="1"/>
</dbReference>
<evidence type="ECO:0000313" key="6">
    <source>
        <dbReference type="EMBL" id="MZH57214.1"/>
    </source>
</evidence>
<name>A0A099I521_CLOIN</name>
<dbReference type="SUPFAM" id="SSF46785">
    <property type="entry name" value="Winged helix' DNA-binding domain"/>
    <property type="match status" value="1"/>
</dbReference>
<evidence type="ECO:0000313" key="7">
    <source>
        <dbReference type="Proteomes" id="UP000030008"/>
    </source>
</evidence>
<dbReference type="CDD" id="cd00090">
    <property type="entry name" value="HTH_ARSR"/>
    <property type="match status" value="1"/>
</dbReference>
<dbReference type="Pfam" id="PF08220">
    <property type="entry name" value="HTH_DeoR"/>
    <property type="match status" value="1"/>
</dbReference>
<dbReference type="SMART" id="SM01134">
    <property type="entry name" value="DeoRC"/>
    <property type="match status" value="1"/>
</dbReference>
<dbReference type="GO" id="GO:0003700">
    <property type="term" value="F:DNA-binding transcription factor activity"/>
    <property type="evidence" value="ECO:0007669"/>
    <property type="project" value="InterPro"/>
</dbReference>
<feature type="domain" description="HTH deoR-type" evidence="3">
    <location>
        <begin position="3"/>
        <end position="58"/>
    </location>
</feature>
<dbReference type="Gene3D" id="1.10.10.10">
    <property type="entry name" value="Winged helix-like DNA-binding domain superfamily/Winged helix DNA-binding domain"/>
    <property type="match status" value="1"/>
</dbReference>
<evidence type="ECO:0000313" key="5">
    <source>
        <dbReference type="EMBL" id="MCR0232981.1"/>
    </source>
</evidence>
<dbReference type="InterPro" id="IPR050313">
    <property type="entry name" value="Carb_Metab_HTH_regulators"/>
</dbReference>
<evidence type="ECO:0000313" key="4">
    <source>
        <dbReference type="EMBL" id="KGJ51953.1"/>
    </source>
</evidence>
<dbReference type="InterPro" id="IPR036390">
    <property type="entry name" value="WH_DNA-bd_sf"/>
</dbReference>
<dbReference type="PRINTS" id="PR00037">
    <property type="entry name" value="HTHLACR"/>
</dbReference>